<dbReference type="InterPro" id="IPR045053">
    <property type="entry name" value="MAN-like"/>
</dbReference>
<dbReference type="AlphaFoldDB" id="A0AAD5SKM3"/>
<evidence type="ECO:0000256" key="9">
    <source>
        <dbReference type="SAM" id="MobiDB-lite"/>
    </source>
</evidence>
<comment type="caution">
    <text evidence="12">The sequence shown here is derived from an EMBL/GenBank/DDBJ whole genome shotgun (WGS) entry which is preliminary data.</text>
</comment>
<evidence type="ECO:0000256" key="1">
    <source>
        <dbReference type="ARBA" id="ARBA00001678"/>
    </source>
</evidence>
<evidence type="ECO:0000256" key="3">
    <source>
        <dbReference type="ARBA" id="ARBA00005641"/>
    </source>
</evidence>
<proteinExistence type="inferred from homology"/>
<evidence type="ECO:0000256" key="2">
    <source>
        <dbReference type="ARBA" id="ARBA00004613"/>
    </source>
</evidence>
<evidence type="ECO:0000313" key="13">
    <source>
        <dbReference type="Proteomes" id="UP001212841"/>
    </source>
</evidence>
<keyword evidence="6 10" id="KW-0732">Signal</keyword>
<dbReference type="PANTHER" id="PTHR31451">
    <property type="match status" value="1"/>
</dbReference>
<organism evidence="12 13">
    <name type="scientific">Rhizophlyctis rosea</name>
    <dbReference type="NCBI Taxonomy" id="64517"/>
    <lineage>
        <taxon>Eukaryota</taxon>
        <taxon>Fungi</taxon>
        <taxon>Fungi incertae sedis</taxon>
        <taxon>Chytridiomycota</taxon>
        <taxon>Chytridiomycota incertae sedis</taxon>
        <taxon>Chytridiomycetes</taxon>
        <taxon>Rhizophlyctidales</taxon>
        <taxon>Rhizophlyctidaceae</taxon>
        <taxon>Rhizophlyctis</taxon>
    </lineage>
</organism>
<evidence type="ECO:0000259" key="11">
    <source>
        <dbReference type="PROSITE" id="PS51670"/>
    </source>
</evidence>
<comment type="similarity">
    <text evidence="3">Belongs to the glycosyl hydrolase 5 (cellulase A) family.</text>
</comment>
<dbReference type="GO" id="GO:0016985">
    <property type="term" value="F:mannan endo-1,4-beta-mannosidase activity"/>
    <property type="evidence" value="ECO:0007669"/>
    <property type="project" value="UniProtKB-EC"/>
</dbReference>
<evidence type="ECO:0000313" key="12">
    <source>
        <dbReference type="EMBL" id="KAJ3052320.1"/>
    </source>
</evidence>
<feature type="region of interest" description="Disordered" evidence="9">
    <location>
        <begin position="433"/>
        <end position="467"/>
    </location>
</feature>
<dbReference type="GO" id="GO:0005576">
    <property type="term" value="C:extracellular region"/>
    <property type="evidence" value="ECO:0007669"/>
    <property type="project" value="UniProtKB-SubCell"/>
</dbReference>
<dbReference type="SUPFAM" id="SSF51445">
    <property type="entry name" value="(Trans)glycosidases"/>
    <property type="match status" value="1"/>
</dbReference>
<feature type="compositionally biased region" description="Low complexity" evidence="9">
    <location>
        <begin position="435"/>
        <end position="456"/>
    </location>
</feature>
<keyword evidence="5" id="KW-0964">Secreted</keyword>
<evidence type="ECO:0000256" key="7">
    <source>
        <dbReference type="ARBA" id="ARBA00022801"/>
    </source>
</evidence>
<comment type="catalytic activity">
    <reaction evidence="1">
        <text>Random hydrolysis of (1-&gt;4)-beta-D-mannosidic linkages in mannans, galactomannans and glucomannans.</text>
        <dbReference type="EC" id="3.2.1.78"/>
    </reaction>
</comment>
<dbReference type="Pfam" id="PF26410">
    <property type="entry name" value="GH5_mannosidase"/>
    <property type="match status" value="1"/>
</dbReference>
<name>A0AAD5SKM3_9FUNG</name>
<reference evidence="12" key="1">
    <citation type="submission" date="2020-05" db="EMBL/GenBank/DDBJ databases">
        <title>Phylogenomic resolution of chytrid fungi.</title>
        <authorList>
            <person name="Stajich J.E."/>
            <person name="Amses K."/>
            <person name="Simmons R."/>
            <person name="Seto K."/>
            <person name="Myers J."/>
            <person name="Bonds A."/>
            <person name="Quandt C.A."/>
            <person name="Barry K."/>
            <person name="Liu P."/>
            <person name="Grigoriev I."/>
            <person name="Longcore J.E."/>
            <person name="James T.Y."/>
        </authorList>
    </citation>
    <scope>NUCLEOTIDE SEQUENCE</scope>
    <source>
        <strain evidence="12">JEL0318</strain>
    </source>
</reference>
<keyword evidence="13" id="KW-1185">Reference proteome</keyword>
<feature type="compositionally biased region" description="Low complexity" evidence="9">
    <location>
        <begin position="369"/>
        <end position="392"/>
    </location>
</feature>
<evidence type="ECO:0000256" key="6">
    <source>
        <dbReference type="ARBA" id="ARBA00022729"/>
    </source>
</evidence>
<accession>A0AAD5SKM3</accession>
<evidence type="ECO:0000256" key="8">
    <source>
        <dbReference type="ARBA" id="ARBA00023295"/>
    </source>
</evidence>
<dbReference type="Proteomes" id="UP001212841">
    <property type="component" value="Unassembled WGS sequence"/>
</dbReference>
<keyword evidence="8" id="KW-0326">Glycosidase</keyword>
<dbReference type="GO" id="GO:0046355">
    <property type="term" value="P:mannan catabolic process"/>
    <property type="evidence" value="ECO:0007669"/>
    <property type="project" value="UniProtKB-ARBA"/>
</dbReference>
<evidence type="ECO:0000256" key="4">
    <source>
        <dbReference type="ARBA" id="ARBA00012706"/>
    </source>
</evidence>
<dbReference type="InterPro" id="IPR003582">
    <property type="entry name" value="ShKT_dom"/>
</dbReference>
<gene>
    <name evidence="12" type="ORF">HK097_006519</name>
</gene>
<feature type="domain" description="ShKT" evidence="11">
    <location>
        <begin position="393"/>
        <end position="429"/>
    </location>
</feature>
<feature type="chain" id="PRO_5041903168" description="mannan endo-1,4-beta-mannosidase" evidence="10">
    <location>
        <begin position="24"/>
        <end position="467"/>
    </location>
</feature>
<dbReference type="InterPro" id="IPR017853">
    <property type="entry name" value="GH"/>
</dbReference>
<sequence length="467" mass="49896">MKFATTFSVAAAAFALTLPTVEAQYVKASGTGFTLNGAAFRFHGTNCYWCSFLTNDADIALTYKEIAKSGMKVVRIWGWNDVTSASGVYYQSWSGSTATVNTGNTGLGRLDVNVKEAGANGLKLVIPMTNNWGDYGGMDVYVKALGGSGHSSFYTQTNIINAYKNYVRAVVSRYTTNTAIMSWQLANEPRCNGCPASTITNWASNLSSYIKSLDSNHLVSLGDEGFFNRPGGNYAYAGGEGVDFEANLKISTLDYGVMHFYPDAWNLAPTTGAQWAKDHADAGKAVGKPVVWEEYGYKTGRGSYLPDWQAASVSNGLAGTQYWQFGLVLSSGRTHNDGYTIYNDDSDFQTLVVRHAAAMSGGSVPTNPTTTSTRQGTTTTTRQTTTTQSGGSCTDVAPSSDYTCAQQAGWGKCTESWMSGFCNASCGRCNGGGSPTTTRTQTTQPPRTTTTTTRQSGGSGAPLYGQW</sequence>
<dbReference type="Gene3D" id="3.20.20.80">
    <property type="entry name" value="Glycosidases"/>
    <property type="match status" value="1"/>
</dbReference>
<protein>
    <recommendedName>
        <fullName evidence="4">mannan endo-1,4-beta-mannosidase</fullName>
        <ecNumber evidence="4">3.2.1.78</ecNumber>
    </recommendedName>
</protein>
<feature type="region of interest" description="Disordered" evidence="9">
    <location>
        <begin position="360"/>
        <end position="392"/>
    </location>
</feature>
<dbReference type="InterPro" id="IPR001547">
    <property type="entry name" value="Glyco_hydro_5"/>
</dbReference>
<evidence type="ECO:0000256" key="10">
    <source>
        <dbReference type="SAM" id="SignalP"/>
    </source>
</evidence>
<dbReference type="EMBL" id="JADGJD010000305">
    <property type="protein sequence ID" value="KAJ3052320.1"/>
    <property type="molecule type" value="Genomic_DNA"/>
</dbReference>
<comment type="subcellular location">
    <subcellularLocation>
        <location evidence="2">Secreted</location>
    </subcellularLocation>
</comment>
<dbReference type="PROSITE" id="PS51670">
    <property type="entry name" value="SHKT"/>
    <property type="match status" value="1"/>
</dbReference>
<dbReference type="PANTHER" id="PTHR31451:SF39">
    <property type="entry name" value="MANNAN ENDO-1,4-BETA-MANNOSIDASE 1"/>
    <property type="match status" value="1"/>
</dbReference>
<feature type="signal peptide" evidence="10">
    <location>
        <begin position="1"/>
        <end position="23"/>
    </location>
</feature>
<evidence type="ECO:0000256" key="5">
    <source>
        <dbReference type="ARBA" id="ARBA00022525"/>
    </source>
</evidence>
<dbReference type="EC" id="3.2.1.78" evidence="4"/>
<keyword evidence="7" id="KW-0378">Hydrolase</keyword>